<feature type="region of interest" description="Disordered" evidence="4">
    <location>
        <begin position="1"/>
        <end position="157"/>
    </location>
</feature>
<dbReference type="OrthoDB" id="447251at2759"/>
<dbReference type="InterPro" id="IPR035965">
    <property type="entry name" value="PAS-like_dom_sf"/>
</dbReference>
<accession>A0A6A5KVG1</accession>
<dbReference type="GO" id="GO:0005634">
    <property type="term" value="C:nucleus"/>
    <property type="evidence" value="ECO:0007669"/>
    <property type="project" value="TreeGrafter"/>
</dbReference>
<feature type="compositionally biased region" description="Basic and acidic residues" evidence="4">
    <location>
        <begin position="1"/>
        <end position="13"/>
    </location>
</feature>
<feature type="compositionally biased region" description="Polar residues" evidence="4">
    <location>
        <begin position="112"/>
        <end position="142"/>
    </location>
</feature>
<feature type="region of interest" description="Disordered" evidence="4">
    <location>
        <begin position="672"/>
        <end position="765"/>
    </location>
</feature>
<protein>
    <recommendedName>
        <fullName evidence="5">PAC domain-containing protein</fullName>
    </recommendedName>
</protein>
<keyword evidence="7" id="KW-1185">Reference proteome</keyword>
<gene>
    <name evidence="6" type="ORF">BDW02DRAFT_488716</name>
</gene>
<dbReference type="SUPFAM" id="SSF55785">
    <property type="entry name" value="PYP-like sensor domain (PAS domain)"/>
    <property type="match status" value="1"/>
</dbReference>
<dbReference type="InterPro" id="IPR000700">
    <property type="entry name" value="PAS-assoc_C"/>
</dbReference>
<dbReference type="EMBL" id="ML975251">
    <property type="protein sequence ID" value="KAF1838574.1"/>
    <property type="molecule type" value="Genomic_DNA"/>
</dbReference>
<feature type="region of interest" description="Disordered" evidence="4">
    <location>
        <begin position="535"/>
        <end position="556"/>
    </location>
</feature>
<evidence type="ECO:0000256" key="1">
    <source>
        <dbReference type="ARBA" id="ARBA00022630"/>
    </source>
</evidence>
<evidence type="ECO:0000313" key="7">
    <source>
        <dbReference type="Proteomes" id="UP000800040"/>
    </source>
</evidence>
<evidence type="ECO:0000256" key="2">
    <source>
        <dbReference type="ARBA" id="ARBA00022643"/>
    </source>
</evidence>
<dbReference type="PANTHER" id="PTHR47429:SF9">
    <property type="entry name" value="PAS DOMAIN-CONTAINING PROTEIN"/>
    <property type="match status" value="1"/>
</dbReference>
<dbReference type="Pfam" id="PF13426">
    <property type="entry name" value="PAS_9"/>
    <property type="match status" value="1"/>
</dbReference>
<evidence type="ECO:0000313" key="6">
    <source>
        <dbReference type="EMBL" id="KAF1838574.1"/>
    </source>
</evidence>
<sequence>MTPDTDTRAHLDDSGGAINEPLVVDFATMQDEHNPNENTTPLTPGPSSANPGAGHQGRWDDDDDGAAPAPEINSGRRDIHVPSRTSSITPRANQKRISLQSRLSAEAKPLSIPTTPDPQQSRVRSVSQTPNTMPYSSPSTRAPSAGPTAGKSSADSVISYESTAPSFATQNLAPLQQKNGITDDGDRLAPLMEDDPTSFDLVGAPTENERQFSLETRSEQLFSRQHLEAIFADTASLLRFTSFLSVARPNSVPILIYYLDALKALRAISYANAVAEALEPIGTLEFTETPARATFNTVLEEKANQAFEALVRDDLPAFITHVFTQVASVSISKRVTGNLPPMLREASEGLAEVFCLTDPSRHDNPIIFASEEFHRTTQYGVGYAIGRNCRFLQGPKTNRSSVARFGVAAREGKEHSEVFLNYRRDGSPFMNLLMMAPLLDSRGTLRYFIGAQVDISGLVKDATDLEAFRRMLDQEEGRAEKVQPKDEFQALSEMFNNTELDIVRKFGGNMHKEHLEEQDDASIYHKPRLLIQDQSTFDVDRAENPPPKPDGRLSGPYKHYLVVRPAPSLRILFTSPSLRVPGILQSRFLDRIGGSNRVRDSLSDALGDGSRGVTAKIRWLPHAVSSLENSYEEGRPRWIHCTPLLGQNGAVGVWMVVLVDEKEHAQPVRRFRQAPPIPNDIRDNRSHTAWPYQATQPKDLDTEDESYSLRGSQSHTNGHGNASGRVSALDALRQPASPRRAQSPMMYDQRHVRSGASSIRDYAIGPQGSVDSFAI</sequence>
<name>A0A6A5KVG1_9PLEO</name>
<dbReference type="PROSITE" id="PS50113">
    <property type="entry name" value="PAC"/>
    <property type="match status" value="1"/>
</dbReference>
<reference evidence="6" key="1">
    <citation type="submission" date="2020-01" db="EMBL/GenBank/DDBJ databases">
        <authorList>
            <consortium name="DOE Joint Genome Institute"/>
            <person name="Haridas S."/>
            <person name="Albert R."/>
            <person name="Binder M."/>
            <person name="Bloem J."/>
            <person name="Labutti K."/>
            <person name="Salamov A."/>
            <person name="Andreopoulos B."/>
            <person name="Baker S.E."/>
            <person name="Barry K."/>
            <person name="Bills G."/>
            <person name="Bluhm B.H."/>
            <person name="Cannon C."/>
            <person name="Castanera R."/>
            <person name="Culley D.E."/>
            <person name="Daum C."/>
            <person name="Ezra D."/>
            <person name="Gonzalez J.B."/>
            <person name="Henrissat B."/>
            <person name="Kuo A."/>
            <person name="Liang C."/>
            <person name="Lipzen A."/>
            <person name="Lutzoni F."/>
            <person name="Magnuson J."/>
            <person name="Mondo S."/>
            <person name="Nolan M."/>
            <person name="Ohm R."/>
            <person name="Pangilinan J."/>
            <person name="Park H.-J."/>
            <person name="Ramirez L."/>
            <person name="Alfaro M."/>
            <person name="Sun H."/>
            <person name="Tritt A."/>
            <person name="Yoshinaga Y."/>
            <person name="Zwiers L.-H."/>
            <person name="Turgeon B.G."/>
            <person name="Goodwin S.B."/>
            <person name="Spatafora J.W."/>
            <person name="Crous P.W."/>
            <person name="Grigoriev I.V."/>
        </authorList>
    </citation>
    <scope>NUCLEOTIDE SEQUENCE</scope>
    <source>
        <strain evidence="6">P77</strain>
    </source>
</reference>
<dbReference type="Gene3D" id="3.30.450.20">
    <property type="entry name" value="PAS domain"/>
    <property type="match status" value="1"/>
</dbReference>
<keyword evidence="3" id="KW-0157">Chromophore</keyword>
<evidence type="ECO:0000256" key="4">
    <source>
        <dbReference type="SAM" id="MobiDB-lite"/>
    </source>
</evidence>
<feature type="compositionally biased region" description="Polar residues" evidence="4">
    <location>
        <begin position="83"/>
        <end position="103"/>
    </location>
</feature>
<evidence type="ECO:0000256" key="3">
    <source>
        <dbReference type="ARBA" id="ARBA00022991"/>
    </source>
</evidence>
<feature type="compositionally biased region" description="Polar residues" evidence="4">
    <location>
        <begin position="709"/>
        <end position="720"/>
    </location>
</feature>
<keyword evidence="2" id="KW-0288">FMN</keyword>
<dbReference type="PANTHER" id="PTHR47429">
    <property type="entry name" value="PROTEIN TWIN LOV 1"/>
    <property type="match status" value="1"/>
</dbReference>
<dbReference type="InterPro" id="IPR000014">
    <property type="entry name" value="PAS"/>
</dbReference>
<keyword evidence="1" id="KW-0285">Flavoprotein</keyword>
<dbReference type="AlphaFoldDB" id="A0A6A5KVG1"/>
<organism evidence="6 7">
    <name type="scientific">Decorospora gaudefroyi</name>
    <dbReference type="NCBI Taxonomy" id="184978"/>
    <lineage>
        <taxon>Eukaryota</taxon>
        <taxon>Fungi</taxon>
        <taxon>Dikarya</taxon>
        <taxon>Ascomycota</taxon>
        <taxon>Pezizomycotina</taxon>
        <taxon>Dothideomycetes</taxon>
        <taxon>Pleosporomycetidae</taxon>
        <taxon>Pleosporales</taxon>
        <taxon>Pleosporineae</taxon>
        <taxon>Pleosporaceae</taxon>
        <taxon>Decorospora</taxon>
    </lineage>
</organism>
<feature type="domain" description="PAC" evidence="5">
    <location>
        <begin position="414"/>
        <end position="467"/>
    </location>
</feature>
<proteinExistence type="predicted"/>
<feature type="compositionally biased region" description="Polar residues" evidence="4">
    <location>
        <begin position="36"/>
        <end position="50"/>
    </location>
</feature>
<evidence type="ECO:0000259" key="5">
    <source>
        <dbReference type="PROSITE" id="PS50113"/>
    </source>
</evidence>
<dbReference type="Proteomes" id="UP000800040">
    <property type="component" value="Unassembled WGS sequence"/>
</dbReference>